<name>A0A059GAF5_9PROT</name>
<reference evidence="2 3" key="1">
    <citation type="journal article" date="2014" name="Antonie Van Leeuwenhoek">
        <title>Hyphomonas beringensis sp. nov. and Hyphomonas chukchiensis sp. nov., isolated from surface seawater of the Bering Sea and Chukchi Sea.</title>
        <authorList>
            <person name="Li C."/>
            <person name="Lai Q."/>
            <person name="Li G."/>
            <person name="Dong C."/>
            <person name="Wang J."/>
            <person name="Liao Y."/>
            <person name="Shao Z."/>
        </authorList>
    </citation>
    <scope>NUCLEOTIDE SEQUENCE [LARGE SCALE GENOMIC DNA]</scope>
    <source>
        <strain evidence="2 3">SCH89</strain>
    </source>
</reference>
<organism evidence="2 3">
    <name type="scientific">Hyphomonas oceanitis SCH89</name>
    <dbReference type="NCBI Taxonomy" id="1280953"/>
    <lineage>
        <taxon>Bacteria</taxon>
        <taxon>Pseudomonadati</taxon>
        <taxon>Pseudomonadota</taxon>
        <taxon>Alphaproteobacteria</taxon>
        <taxon>Hyphomonadales</taxon>
        <taxon>Hyphomonadaceae</taxon>
        <taxon>Hyphomonas</taxon>
    </lineage>
</organism>
<proteinExistence type="predicted"/>
<dbReference type="GO" id="GO:0006950">
    <property type="term" value="P:response to stress"/>
    <property type="evidence" value="ECO:0007669"/>
    <property type="project" value="TreeGrafter"/>
</dbReference>
<dbReference type="EMBL" id="ARYL01000004">
    <property type="protein sequence ID" value="KDA03719.1"/>
    <property type="molecule type" value="Genomic_DNA"/>
</dbReference>
<dbReference type="PROSITE" id="PS50995">
    <property type="entry name" value="HTH_MARR_2"/>
    <property type="match status" value="1"/>
</dbReference>
<dbReference type="OrthoDB" id="9812268at2"/>
<dbReference type="InterPro" id="IPR039422">
    <property type="entry name" value="MarR/SlyA-like"/>
</dbReference>
<dbReference type="STRING" id="1280953.HOC_04542"/>
<dbReference type="eggNOG" id="COG1846">
    <property type="taxonomic scope" value="Bacteria"/>
</dbReference>
<dbReference type="Gene3D" id="1.10.10.10">
    <property type="entry name" value="Winged helix-like DNA-binding domain superfamily/Winged helix DNA-binding domain"/>
    <property type="match status" value="1"/>
</dbReference>
<dbReference type="PANTHER" id="PTHR33164:SF43">
    <property type="entry name" value="HTH-TYPE TRANSCRIPTIONAL REPRESSOR YETL"/>
    <property type="match status" value="1"/>
</dbReference>
<evidence type="ECO:0000259" key="1">
    <source>
        <dbReference type="PROSITE" id="PS50995"/>
    </source>
</evidence>
<dbReference type="AlphaFoldDB" id="A0A059GAF5"/>
<gene>
    <name evidence="2" type="ORF">HOC_04542</name>
</gene>
<dbReference type="InterPro" id="IPR036390">
    <property type="entry name" value="WH_DNA-bd_sf"/>
</dbReference>
<accession>A0A059GAF5</accession>
<dbReference type="Proteomes" id="UP000024942">
    <property type="component" value="Unassembled WGS sequence"/>
</dbReference>
<dbReference type="InterPro" id="IPR000835">
    <property type="entry name" value="HTH_MarR-typ"/>
</dbReference>
<dbReference type="SUPFAM" id="SSF46785">
    <property type="entry name" value="Winged helix' DNA-binding domain"/>
    <property type="match status" value="1"/>
</dbReference>
<comment type="caution">
    <text evidence="2">The sequence shown here is derived from an EMBL/GenBank/DDBJ whole genome shotgun (WGS) entry which is preliminary data.</text>
</comment>
<keyword evidence="3" id="KW-1185">Reference proteome</keyword>
<evidence type="ECO:0000313" key="2">
    <source>
        <dbReference type="EMBL" id="KDA03719.1"/>
    </source>
</evidence>
<feature type="domain" description="HTH marR-type" evidence="1">
    <location>
        <begin position="1"/>
        <end position="129"/>
    </location>
</feature>
<dbReference type="InterPro" id="IPR036388">
    <property type="entry name" value="WH-like_DNA-bd_sf"/>
</dbReference>
<protein>
    <submittedName>
        <fullName evidence="2">MarR family transcriptional regulator</fullName>
    </submittedName>
</protein>
<dbReference type="GO" id="GO:0003700">
    <property type="term" value="F:DNA-binding transcription factor activity"/>
    <property type="evidence" value="ECO:0007669"/>
    <property type="project" value="InterPro"/>
</dbReference>
<dbReference type="SMART" id="SM00347">
    <property type="entry name" value="HTH_MARR"/>
    <property type="match status" value="1"/>
</dbReference>
<dbReference type="PANTHER" id="PTHR33164">
    <property type="entry name" value="TRANSCRIPTIONAL REGULATOR, MARR FAMILY"/>
    <property type="match status" value="1"/>
</dbReference>
<dbReference type="Pfam" id="PF01047">
    <property type="entry name" value="MarR"/>
    <property type="match status" value="1"/>
</dbReference>
<evidence type="ECO:0000313" key="3">
    <source>
        <dbReference type="Proteomes" id="UP000024942"/>
    </source>
</evidence>
<dbReference type="RefSeq" id="WP_051614788.1">
    <property type="nucleotide sequence ID" value="NZ_ARYL01000004.1"/>
</dbReference>
<sequence>MELSERGGLELWRRAVTASVRSDAPDLTARQQAILMTIALVPGPHTVRGLADHLDIAKPAVTRALDTLSRLDFIRRIKDDNDLRNIFIERTPAGMTYLRSFAGLVMAAASGETDETMTPRRGGKSTAAA</sequence>
<dbReference type="PATRIC" id="fig|1280953.3.peg.919"/>